<sequence length="157" mass="17518">MEERNAGFWIRFAARFLDGLIFSLPLSIVIYLLTGEDVREGAGRTVVNILNILYAVLLPIFWNGQTIGKRICNIRIRKTSGAPLGIGTMLIRDGLIELLYSYTYGIAVLVSAIMVAARRDKRAIHDFAAGTEVVKDSYLDYDHAVHEGYGQEKNPLT</sequence>
<dbReference type="EMBL" id="CP009286">
    <property type="protein sequence ID" value="AIQ62789.1"/>
    <property type="molecule type" value="Genomic_DNA"/>
</dbReference>
<name>A0A089N270_9BACL</name>
<evidence type="ECO:0000313" key="9">
    <source>
        <dbReference type="Proteomes" id="UP000029507"/>
    </source>
</evidence>
<dbReference type="STRING" id="169760.PSTEL_06420"/>
<dbReference type="InterPro" id="IPR051791">
    <property type="entry name" value="Pra-immunoreactive"/>
</dbReference>
<comment type="subcellular location">
    <subcellularLocation>
        <location evidence="1">Cell membrane</location>
        <topology evidence="1">Multi-pass membrane protein</topology>
    </subcellularLocation>
</comment>
<feature type="transmembrane region" description="Helical" evidence="6">
    <location>
        <begin position="12"/>
        <end position="33"/>
    </location>
</feature>
<feature type="transmembrane region" description="Helical" evidence="6">
    <location>
        <begin position="99"/>
        <end position="117"/>
    </location>
</feature>
<keyword evidence="4 6" id="KW-1133">Transmembrane helix</keyword>
<organism evidence="8 9">
    <name type="scientific">Paenibacillus stellifer</name>
    <dbReference type="NCBI Taxonomy" id="169760"/>
    <lineage>
        <taxon>Bacteria</taxon>
        <taxon>Bacillati</taxon>
        <taxon>Bacillota</taxon>
        <taxon>Bacilli</taxon>
        <taxon>Bacillales</taxon>
        <taxon>Paenibacillaceae</taxon>
        <taxon>Paenibacillus</taxon>
    </lineage>
</organism>
<proteinExistence type="predicted"/>
<evidence type="ECO:0000256" key="4">
    <source>
        <dbReference type="ARBA" id="ARBA00022989"/>
    </source>
</evidence>
<gene>
    <name evidence="8" type="ORF">PSTEL_06420</name>
</gene>
<reference evidence="8 9" key="1">
    <citation type="submission" date="2014-08" db="EMBL/GenBank/DDBJ databases">
        <title>Comparative genomics of the Paenibacillus odorifer group.</title>
        <authorList>
            <person name="den Bakker H.C."/>
            <person name="Tsai Y.-C."/>
            <person name="Martin N."/>
            <person name="Korlach J."/>
            <person name="Wiedmann M."/>
        </authorList>
    </citation>
    <scope>NUCLEOTIDE SEQUENCE [LARGE SCALE GENOMIC DNA]</scope>
    <source>
        <strain evidence="8 9">DSM 14472</strain>
    </source>
</reference>
<dbReference type="AlphaFoldDB" id="A0A089N270"/>
<dbReference type="RefSeq" id="WP_038694198.1">
    <property type="nucleotide sequence ID" value="NZ_CP009286.1"/>
</dbReference>
<dbReference type="Pfam" id="PF06271">
    <property type="entry name" value="RDD"/>
    <property type="match status" value="1"/>
</dbReference>
<dbReference type="PANTHER" id="PTHR36115">
    <property type="entry name" value="PROLINE-RICH ANTIGEN HOMOLOG-RELATED"/>
    <property type="match status" value="1"/>
</dbReference>
<keyword evidence="5 6" id="KW-0472">Membrane</keyword>
<accession>A0A089N270</accession>
<keyword evidence="2" id="KW-1003">Cell membrane</keyword>
<keyword evidence="9" id="KW-1185">Reference proteome</keyword>
<dbReference type="GO" id="GO:0005886">
    <property type="term" value="C:plasma membrane"/>
    <property type="evidence" value="ECO:0007669"/>
    <property type="project" value="UniProtKB-SubCell"/>
</dbReference>
<dbReference type="PANTHER" id="PTHR36115:SF9">
    <property type="entry name" value="LMO1584 PROTEIN"/>
    <property type="match status" value="1"/>
</dbReference>
<protein>
    <recommendedName>
        <fullName evidence="7">RDD domain-containing protein</fullName>
    </recommendedName>
</protein>
<evidence type="ECO:0000256" key="2">
    <source>
        <dbReference type="ARBA" id="ARBA00022475"/>
    </source>
</evidence>
<feature type="domain" description="RDD" evidence="7">
    <location>
        <begin position="6"/>
        <end position="130"/>
    </location>
</feature>
<dbReference type="KEGG" id="pste:PSTEL_06420"/>
<dbReference type="InterPro" id="IPR010432">
    <property type="entry name" value="RDD"/>
</dbReference>
<evidence type="ECO:0000256" key="1">
    <source>
        <dbReference type="ARBA" id="ARBA00004651"/>
    </source>
</evidence>
<evidence type="ECO:0000256" key="5">
    <source>
        <dbReference type="ARBA" id="ARBA00023136"/>
    </source>
</evidence>
<evidence type="ECO:0000256" key="6">
    <source>
        <dbReference type="SAM" id="Phobius"/>
    </source>
</evidence>
<dbReference type="OrthoDB" id="1787043at2"/>
<dbReference type="HOGENOM" id="CLU_053152_6_0_9"/>
<evidence type="ECO:0000256" key="3">
    <source>
        <dbReference type="ARBA" id="ARBA00022692"/>
    </source>
</evidence>
<keyword evidence="3 6" id="KW-0812">Transmembrane</keyword>
<dbReference type="Proteomes" id="UP000029507">
    <property type="component" value="Chromosome"/>
</dbReference>
<feature type="transmembrane region" description="Helical" evidence="6">
    <location>
        <begin position="45"/>
        <end position="62"/>
    </location>
</feature>
<evidence type="ECO:0000313" key="8">
    <source>
        <dbReference type="EMBL" id="AIQ62789.1"/>
    </source>
</evidence>
<evidence type="ECO:0000259" key="7">
    <source>
        <dbReference type="Pfam" id="PF06271"/>
    </source>
</evidence>